<dbReference type="EMBL" id="SIRE01000012">
    <property type="protein sequence ID" value="TBL77425.1"/>
    <property type="molecule type" value="Genomic_DNA"/>
</dbReference>
<keyword evidence="1" id="KW-0812">Transmembrane</keyword>
<proteinExistence type="predicted"/>
<evidence type="ECO:0000313" key="3">
    <source>
        <dbReference type="Proteomes" id="UP000293142"/>
    </source>
</evidence>
<protein>
    <submittedName>
        <fullName evidence="2">Uncharacterized protein</fullName>
    </submittedName>
</protein>
<dbReference type="OrthoDB" id="2626116at2"/>
<keyword evidence="3" id="KW-1185">Reference proteome</keyword>
<name>A0A4Q9DNE3_9BACL</name>
<evidence type="ECO:0000313" key="2">
    <source>
        <dbReference type="EMBL" id="TBL77425.1"/>
    </source>
</evidence>
<organism evidence="2 3">
    <name type="scientific">Paenibacillus thalictri</name>
    <dbReference type="NCBI Taxonomy" id="2527873"/>
    <lineage>
        <taxon>Bacteria</taxon>
        <taxon>Bacillati</taxon>
        <taxon>Bacillota</taxon>
        <taxon>Bacilli</taxon>
        <taxon>Bacillales</taxon>
        <taxon>Paenibacillaceae</taxon>
        <taxon>Paenibacillus</taxon>
    </lineage>
</organism>
<gene>
    <name evidence="2" type="ORF">EYB31_18315</name>
</gene>
<keyword evidence="1" id="KW-0472">Membrane</keyword>
<comment type="caution">
    <text evidence="2">The sequence shown here is derived from an EMBL/GenBank/DDBJ whole genome shotgun (WGS) entry which is preliminary data.</text>
</comment>
<feature type="transmembrane region" description="Helical" evidence="1">
    <location>
        <begin position="106"/>
        <end position="124"/>
    </location>
</feature>
<accession>A0A4Q9DNE3</accession>
<keyword evidence="1" id="KW-1133">Transmembrane helix</keyword>
<evidence type="ECO:0000256" key="1">
    <source>
        <dbReference type="SAM" id="Phobius"/>
    </source>
</evidence>
<dbReference type="Proteomes" id="UP000293142">
    <property type="component" value="Unassembled WGS sequence"/>
</dbReference>
<sequence length="155" mass="17277">MGLLFFDMLRNKVDMKKAEAAVKRAGKQDNKRFRDDRTFAERQITVSTKAELQDAVDKRYGTIIVVGELAENVSQAYRVKDKLAQLEKVPQNATAATLAAVGVSETVIVTAIIALAVVFVVALFRNYDIDSDIQLINEQGDILPKIKLKLVRKNI</sequence>
<reference evidence="2 3" key="1">
    <citation type="submission" date="2019-02" db="EMBL/GenBank/DDBJ databases">
        <title>Paenibacillus sp. nov., isolated from surface-sterilized tissue of Thalictrum simplex L.</title>
        <authorList>
            <person name="Tuo L."/>
        </authorList>
    </citation>
    <scope>NUCLEOTIDE SEQUENCE [LARGE SCALE GENOMIC DNA]</scope>
    <source>
        <strain evidence="2 3">N2SHLJ1</strain>
    </source>
</reference>
<dbReference type="AlphaFoldDB" id="A0A4Q9DNE3"/>